<feature type="compositionally biased region" description="Basic and acidic residues" evidence="1">
    <location>
        <begin position="13"/>
        <end position="27"/>
    </location>
</feature>
<dbReference type="GO" id="GO:0008757">
    <property type="term" value="F:S-adenosylmethionine-dependent methyltransferase activity"/>
    <property type="evidence" value="ECO:0007669"/>
    <property type="project" value="InterPro"/>
</dbReference>
<keyword evidence="4" id="KW-1185">Reference proteome</keyword>
<proteinExistence type="predicted"/>
<reference evidence="3 4" key="1">
    <citation type="submission" date="2017-03" db="EMBL/GenBank/DDBJ databases">
        <title>Draft genome sequence of Streptomyces scabrisporus NF3, endophyte isolated from Amphipterygium adstringens.</title>
        <authorList>
            <person name="Vazquez M."/>
            <person name="Ceapa C.D."/>
            <person name="Rodriguez Luna D."/>
            <person name="Sanchez Esquivel S."/>
        </authorList>
    </citation>
    <scope>NUCLEOTIDE SEQUENCE [LARGE SCALE GENOMIC DNA]</scope>
    <source>
        <strain evidence="3 4">NF3</strain>
    </source>
</reference>
<accession>A0A1T3NPZ0</accession>
<feature type="domain" description="Methyltransferase type 11" evidence="2">
    <location>
        <begin position="78"/>
        <end position="169"/>
    </location>
</feature>
<dbReference type="SUPFAM" id="SSF53335">
    <property type="entry name" value="S-adenosyl-L-methionine-dependent methyltransferases"/>
    <property type="match status" value="1"/>
</dbReference>
<dbReference type="InterPro" id="IPR029063">
    <property type="entry name" value="SAM-dependent_MTases_sf"/>
</dbReference>
<dbReference type="OrthoDB" id="3636702at2"/>
<gene>
    <name evidence="3" type="ORF">B4N89_31985</name>
</gene>
<comment type="caution">
    <text evidence="3">The sequence shown here is derived from an EMBL/GenBank/DDBJ whole genome shotgun (WGS) entry which is preliminary data.</text>
</comment>
<dbReference type="CDD" id="cd02440">
    <property type="entry name" value="AdoMet_MTases"/>
    <property type="match status" value="1"/>
</dbReference>
<dbReference type="Proteomes" id="UP000190037">
    <property type="component" value="Unassembled WGS sequence"/>
</dbReference>
<sequence>MTSTNRTGPADTRPADARLDRPTTEPDHTLRALLARLDAVDARPEAVRLRARTYALLAETGGDGDRGGGGDASPAPVLDVGCGAGLAVAELAARGVRAVGLDLDPRMLAAAELRHPTGEFRRGDAHAPPFADASFGGYRADKVLHESADPAAVVAEARRVLRPGGRIVLTGQDWDTILVDAADPALTRTLVHARADRVPGPRTARRYRALLLDAGFRDVRVEADTWVVVDGSLLPLLVGLAESVRANGTITADRCRAWIADQHERANANRSFVAVPMFVAAGTRP</sequence>
<dbReference type="PANTHER" id="PTHR43591">
    <property type="entry name" value="METHYLTRANSFERASE"/>
    <property type="match status" value="1"/>
</dbReference>
<evidence type="ECO:0000313" key="3">
    <source>
        <dbReference type="EMBL" id="OPC78772.1"/>
    </source>
</evidence>
<protein>
    <recommendedName>
        <fullName evidence="2">Methyltransferase type 11 domain-containing protein</fullName>
    </recommendedName>
</protein>
<dbReference type="AlphaFoldDB" id="A0A1T3NPZ0"/>
<name>A0A1T3NPZ0_9ACTN</name>
<dbReference type="Pfam" id="PF08241">
    <property type="entry name" value="Methyltransf_11"/>
    <property type="match status" value="1"/>
</dbReference>
<evidence type="ECO:0000313" key="4">
    <source>
        <dbReference type="Proteomes" id="UP000190037"/>
    </source>
</evidence>
<dbReference type="RefSeq" id="WP_078979970.1">
    <property type="nucleotide sequence ID" value="NZ_MWQN01000002.1"/>
</dbReference>
<dbReference type="Gene3D" id="3.40.50.150">
    <property type="entry name" value="Vaccinia Virus protein VP39"/>
    <property type="match status" value="1"/>
</dbReference>
<dbReference type="STRING" id="159449.B4N89_31985"/>
<organism evidence="3 4">
    <name type="scientific">Embleya scabrispora</name>
    <dbReference type="NCBI Taxonomy" id="159449"/>
    <lineage>
        <taxon>Bacteria</taxon>
        <taxon>Bacillati</taxon>
        <taxon>Actinomycetota</taxon>
        <taxon>Actinomycetes</taxon>
        <taxon>Kitasatosporales</taxon>
        <taxon>Streptomycetaceae</taxon>
        <taxon>Embleya</taxon>
    </lineage>
</organism>
<evidence type="ECO:0000256" key="1">
    <source>
        <dbReference type="SAM" id="MobiDB-lite"/>
    </source>
</evidence>
<dbReference type="EMBL" id="MWQN01000002">
    <property type="protein sequence ID" value="OPC78772.1"/>
    <property type="molecule type" value="Genomic_DNA"/>
</dbReference>
<evidence type="ECO:0000259" key="2">
    <source>
        <dbReference type="Pfam" id="PF08241"/>
    </source>
</evidence>
<feature type="region of interest" description="Disordered" evidence="1">
    <location>
        <begin position="1"/>
        <end position="27"/>
    </location>
</feature>
<dbReference type="InterPro" id="IPR013216">
    <property type="entry name" value="Methyltransf_11"/>
</dbReference>